<dbReference type="EMBL" id="JAKKPZ010000013">
    <property type="protein sequence ID" value="KAI1714522.1"/>
    <property type="molecule type" value="Genomic_DNA"/>
</dbReference>
<dbReference type="GO" id="GO:0034625">
    <property type="term" value="P:fatty acid elongation, monounsaturated fatty acid"/>
    <property type="evidence" value="ECO:0007669"/>
    <property type="project" value="TreeGrafter"/>
</dbReference>
<dbReference type="GO" id="GO:0009922">
    <property type="term" value="F:fatty acid elongase activity"/>
    <property type="evidence" value="ECO:0007669"/>
    <property type="project" value="UniProtKB-EC"/>
</dbReference>
<feature type="region of interest" description="Disordered" evidence="12">
    <location>
        <begin position="288"/>
        <end position="309"/>
    </location>
</feature>
<comment type="catalytic activity">
    <reaction evidence="11">
        <text>a very-long-chain acyl-CoA + malonyl-CoA + H(+) = a very-long-chain 3-oxoacyl-CoA + CO2 + CoA</text>
        <dbReference type="Rhea" id="RHEA:32727"/>
        <dbReference type="ChEBI" id="CHEBI:15378"/>
        <dbReference type="ChEBI" id="CHEBI:16526"/>
        <dbReference type="ChEBI" id="CHEBI:57287"/>
        <dbReference type="ChEBI" id="CHEBI:57384"/>
        <dbReference type="ChEBI" id="CHEBI:90725"/>
        <dbReference type="ChEBI" id="CHEBI:90736"/>
        <dbReference type="EC" id="2.3.1.199"/>
    </reaction>
</comment>
<keyword evidence="7 11" id="KW-1133">Transmembrane helix</keyword>
<evidence type="ECO:0000256" key="2">
    <source>
        <dbReference type="ARBA" id="ARBA00005194"/>
    </source>
</evidence>
<keyword evidence="6 11" id="KW-0276">Fatty acid metabolism</keyword>
<evidence type="ECO:0000256" key="7">
    <source>
        <dbReference type="ARBA" id="ARBA00022989"/>
    </source>
</evidence>
<keyword evidence="8 11" id="KW-0443">Lipid metabolism</keyword>
<dbReference type="GO" id="GO:0034626">
    <property type="term" value="P:fatty acid elongation, polyunsaturated fatty acid"/>
    <property type="evidence" value="ECO:0007669"/>
    <property type="project" value="TreeGrafter"/>
</dbReference>
<dbReference type="GO" id="GO:0042761">
    <property type="term" value="P:very long-chain fatty acid biosynthetic process"/>
    <property type="evidence" value="ECO:0007669"/>
    <property type="project" value="TreeGrafter"/>
</dbReference>
<feature type="transmembrane region" description="Helical" evidence="11">
    <location>
        <begin position="144"/>
        <end position="163"/>
    </location>
</feature>
<dbReference type="PANTHER" id="PTHR11157:SF17">
    <property type="entry name" value="ELONGATION OF VERY LONG CHAIN FATTY ACIDS PROTEIN 6"/>
    <property type="match status" value="1"/>
</dbReference>
<dbReference type="GO" id="GO:0005789">
    <property type="term" value="C:endoplasmic reticulum membrane"/>
    <property type="evidence" value="ECO:0007669"/>
    <property type="project" value="TreeGrafter"/>
</dbReference>
<keyword evidence="3 11" id="KW-0444">Lipid biosynthesis</keyword>
<reference evidence="13" key="1">
    <citation type="submission" date="2022-01" db="EMBL/GenBank/DDBJ databases">
        <title>Genome Sequence Resource for Two Populations of Ditylenchus destructor, the Migratory Endoparasitic Phytonematode.</title>
        <authorList>
            <person name="Zhang H."/>
            <person name="Lin R."/>
            <person name="Xie B."/>
        </authorList>
    </citation>
    <scope>NUCLEOTIDE SEQUENCE</scope>
    <source>
        <strain evidence="13">BazhouSP</strain>
    </source>
</reference>
<evidence type="ECO:0000256" key="1">
    <source>
        <dbReference type="ARBA" id="ARBA00004141"/>
    </source>
</evidence>
<sequence>MARAEYRPRYGSENYSYVLPMEEGFSSAWSTQWMQDYWQHSVTISIAYVVLIYAGQKYMESKKPFALDSALFWWNMLLAVFSLSGMVRMAPEMFWSVNSNSLVYSICTASFAQGVSGYWTEKFAFSKVFELIDTAFIVARKRPLIFLHWYHHVTVLVYTWHAYKDHTASGRWFVFMNYTVHAFMYTYYALRAMRLRIPKQVAMFITVLQILQMIIGVSIGVTIYRIKSSGGECQQTWSNLYFSFAIYFSYFLLFCNFFYHAYLKRNNRYVAASKAIANEILPSADETHVKSNGTVPTVTNGTSNGTLNVSGEQDNLTNGYANHEMMANGHLDYNGNCGGRRSKGNSTTSSKQSTDRSDDSEMESNSSAPHSADEAQASPTKTRRQSALVAETLIANHHRRSVKAQKQ</sequence>
<dbReference type="Pfam" id="PF01151">
    <property type="entry name" value="ELO"/>
    <property type="match status" value="1"/>
</dbReference>
<comment type="caution">
    <text evidence="13">The sequence shown here is derived from an EMBL/GenBank/DDBJ whole genome shotgun (WGS) entry which is preliminary data.</text>
</comment>
<evidence type="ECO:0000256" key="12">
    <source>
        <dbReference type="SAM" id="MobiDB-lite"/>
    </source>
</evidence>
<evidence type="ECO:0000256" key="10">
    <source>
        <dbReference type="ARBA" id="ARBA00023160"/>
    </source>
</evidence>
<feature type="transmembrane region" description="Helical" evidence="11">
    <location>
        <begin position="169"/>
        <end position="190"/>
    </location>
</feature>
<protein>
    <recommendedName>
        <fullName evidence="11">Elongation of very long chain fatty acids protein</fullName>
        <ecNumber evidence="11">2.3.1.199</ecNumber>
    </recommendedName>
    <alternativeName>
        <fullName evidence="11">Very-long-chain 3-oxoacyl-CoA synthase</fullName>
    </alternativeName>
</protein>
<feature type="region of interest" description="Disordered" evidence="12">
    <location>
        <begin position="331"/>
        <end position="387"/>
    </location>
</feature>
<evidence type="ECO:0000256" key="11">
    <source>
        <dbReference type="RuleBase" id="RU361115"/>
    </source>
</evidence>
<comment type="subcellular location">
    <subcellularLocation>
        <location evidence="1">Membrane</location>
        <topology evidence="1">Multi-pass membrane protein</topology>
    </subcellularLocation>
</comment>
<feature type="compositionally biased region" description="Polar residues" evidence="12">
    <location>
        <begin position="290"/>
        <end position="309"/>
    </location>
</feature>
<dbReference type="AlphaFoldDB" id="A0AAD4N1F9"/>
<dbReference type="EC" id="2.3.1.199" evidence="11"/>
<keyword evidence="5 11" id="KW-0812">Transmembrane</keyword>
<evidence type="ECO:0000313" key="14">
    <source>
        <dbReference type="Proteomes" id="UP001201812"/>
    </source>
</evidence>
<evidence type="ECO:0000256" key="6">
    <source>
        <dbReference type="ARBA" id="ARBA00022832"/>
    </source>
</evidence>
<keyword evidence="10 11" id="KW-0275">Fatty acid biosynthesis</keyword>
<dbReference type="PANTHER" id="PTHR11157">
    <property type="entry name" value="FATTY ACID ACYL TRANSFERASE-RELATED"/>
    <property type="match status" value="1"/>
</dbReference>
<evidence type="ECO:0000256" key="8">
    <source>
        <dbReference type="ARBA" id="ARBA00023098"/>
    </source>
</evidence>
<evidence type="ECO:0000256" key="5">
    <source>
        <dbReference type="ARBA" id="ARBA00022692"/>
    </source>
</evidence>
<feature type="transmembrane region" description="Helical" evidence="11">
    <location>
        <begin position="37"/>
        <end position="54"/>
    </location>
</feature>
<feature type="transmembrane region" description="Helical" evidence="11">
    <location>
        <begin position="238"/>
        <end position="259"/>
    </location>
</feature>
<accession>A0AAD4N1F9</accession>
<feature type="transmembrane region" description="Helical" evidence="11">
    <location>
        <begin position="66"/>
        <end position="90"/>
    </location>
</feature>
<keyword evidence="14" id="KW-1185">Reference proteome</keyword>
<feature type="transmembrane region" description="Helical" evidence="11">
    <location>
        <begin position="202"/>
        <end position="226"/>
    </location>
</feature>
<keyword evidence="9 11" id="KW-0472">Membrane</keyword>
<dbReference type="PROSITE" id="PS01188">
    <property type="entry name" value="ELO"/>
    <property type="match status" value="1"/>
</dbReference>
<dbReference type="GO" id="GO:0030148">
    <property type="term" value="P:sphingolipid biosynthetic process"/>
    <property type="evidence" value="ECO:0007669"/>
    <property type="project" value="TreeGrafter"/>
</dbReference>
<evidence type="ECO:0000313" key="13">
    <source>
        <dbReference type="EMBL" id="KAI1714522.1"/>
    </source>
</evidence>
<evidence type="ECO:0000256" key="9">
    <source>
        <dbReference type="ARBA" id="ARBA00023136"/>
    </source>
</evidence>
<organism evidence="13 14">
    <name type="scientific">Ditylenchus destructor</name>
    <dbReference type="NCBI Taxonomy" id="166010"/>
    <lineage>
        <taxon>Eukaryota</taxon>
        <taxon>Metazoa</taxon>
        <taxon>Ecdysozoa</taxon>
        <taxon>Nematoda</taxon>
        <taxon>Chromadorea</taxon>
        <taxon>Rhabditida</taxon>
        <taxon>Tylenchina</taxon>
        <taxon>Tylenchomorpha</taxon>
        <taxon>Sphaerularioidea</taxon>
        <taxon>Anguinidae</taxon>
        <taxon>Anguininae</taxon>
        <taxon>Ditylenchus</taxon>
    </lineage>
</organism>
<evidence type="ECO:0000256" key="3">
    <source>
        <dbReference type="ARBA" id="ARBA00022516"/>
    </source>
</evidence>
<dbReference type="Proteomes" id="UP001201812">
    <property type="component" value="Unassembled WGS sequence"/>
</dbReference>
<keyword evidence="4 11" id="KW-0808">Transferase</keyword>
<comment type="pathway">
    <text evidence="2">Lipid metabolism; fatty acid biosynthesis.</text>
</comment>
<dbReference type="InterPro" id="IPR030457">
    <property type="entry name" value="ELO_CS"/>
</dbReference>
<name>A0AAD4N1F9_9BILA</name>
<gene>
    <name evidence="13" type="ORF">DdX_08620</name>
</gene>
<proteinExistence type="inferred from homology"/>
<comment type="similarity">
    <text evidence="11">Belongs to the ELO family.</text>
</comment>
<dbReference type="GO" id="GO:0019367">
    <property type="term" value="P:fatty acid elongation, saturated fatty acid"/>
    <property type="evidence" value="ECO:0007669"/>
    <property type="project" value="TreeGrafter"/>
</dbReference>
<dbReference type="InterPro" id="IPR002076">
    <property type="entry name" value="ELO_fam"/>
</dbReference>
<evidence type="ECO:0000256" key="4">
    <source>
        <dbReference type="ARBA" id="ARBA00022679"/>
    </source>
</evidence>